<name>J4I9G3_9APHY</name>
<dbReference type="InterPro" id="IPR036864">
    <property type="entry name" value="Zn2-C6_fun-type_DNA-bd_sf"/>
</dbReference>
<dbReference type="PROSITE" id="PS50048">
    <property type="entry name" value="ZN2_CY6_FUNGAL_2"/>
    <property type="match status" value="1"/>
</dbReference>
<dbReference type="InterPro" id="IPR007219">
    <property type="entry name" value="XnlR_reg_dom"/>
</dbReference>
<dbReference type="GO" id="GO:0006351">
    <property type="term" value="P:DNA-templated transcription"/>
    <property type="evidence" value="ECO:0007669"/>
    <property type="project" value="InterPro"/>
</dbReference>
<evidence type="ECO:0000313" key="6">
    <source>
        <dbReference type="Proteomes" id="UP000006352"/>
    </source>
</evidence>
<dbReference type="CDD" id="cd00067">
    <property type="entry name" value="GAL4"/>
    <property type="match status" value="1"/>
</dbReference>
<dbReference type="Proteomes" id="UP000006352">
    <property type="component" value="Unassembled WGS sequence"/>
</dbReference>
<feature type="compositionally biased region" description="Basic residues" evidence="3">
    <location>
        <begin position="201"/>
        <end position="214"/>
    </location>
</feature>
<feature type="domain" description="Zn(2)-C6 fungal-type" evidence="4">
    <location>
        <begin position="58"/>
        <end position="91"/>
    </location>
</feature>
<dbReference type="CDD" id="cd12148">
    <property type="entry name" value="fungal_TF_MHR"/>
    <property type="match status" value="1"/>
</dbReference>
<dbReference type="SUPFAM" id="SSF57701">
    <property type="entry name" value="Zn2/Cys6 DNA-binding domain"/>
    <property type="match status" value="1"/>
</dbReference>
<protein>
    <recommendedName>
        <fullName evidence="4">Zn(2)-C6 fungal-type domain-containing protein</fullName>
    </recommendedName>
</protein>
<dbReference type="InterPro" id="IPR050987">
    <property type="entry name" value="AtrR-like"/>
</dbReference>
<evidence type="ECO:0000256" key="3">
    <source>
        <dbReference type="SAM" id="MobiDB-lite"/>
    </source>
</evidence>
<dbReference type="Pfam" id="PF00172">
    <property type="entry name" value="Zn_clus"/>
    <property type="match status" value="1"/>
</dbReference>
<keyword evidence="2" id="KW-0539">Nucleus</keyword>
<dbReference type="HOGENOM" id="CLU_006019_0_0_1"/>
<dbReference type="Pfam" id="PF04082">
    <property type="entry name" value="Fungal_trans"/>
    <property type="match status" value="1"/>
</dbReference>
<dbReference type="SMART" id="SM00066">
    <property type="entry name" value="GAL4"/>
    <property type="match status" value="1"/>
</dbReference>
<evidence type="ECO:0000313" key="5">
    <source>
        <dbReference type="EMBL" id="CCM01111.1"/>
    </source>
</evidence>
<dbReference type="PROSITE" id="PS00463">
    <property type="entry name" value="ZN2_CY6_FUNGAL_1"/>
    <property type="match status" value="1"/>
</dbReference>
<organism evidence="5 6">
    <name type="scientific">Fibroporia radiculosa</name>
    <dbReference type="NCBI Taxonomy" id="599839"/>
    <lineage>
        <taxon>Eukaryota</taxon>
        <taxon>Fungi</taxon>
        <taxon>Dikarya</taxon>
        <taxon>Basidiomycota</taxon>
        <taxon>Agaricomycotina</taxon>
        <taxon>Agaricomycetes</taxon>
        <taxon>Polyporales</taxon>
        <taxon>Fibroporiaceae</taxon>
        <taxon>Fibroporia</taxon>
    </lineage>
</organism>
<dbReference type="AlphaFoldDB" id="J4I9G3"/>
<keyword evidence="6" id="KW-1185">Reference proteome</keyword>
<dbReference type="SMART" id="SM00906">
    <property type="entry name" value="Fungal_trans"/>
    <property type="match status" value="1"/>
</dbReference>
<dbReference type="RefSeq" id="XP_012180394.1">
    <property type="nucleotide sequence ID" value="XM_012325004.1"/>
</dbReference>
<feature type="compositionally biased region" description="Low complexity" evidence="3">
    <location>
        <begin position="312"/>
        <end position="321"/>
    </location>
</feature>
<dbReference type="Gene3D" id="4.10.240.10">
    <property type="entry name" value="Zn(2)-C6 fungal-type DNA-binding domain"/>
    <property type="match status" value="1"/>
</dbReference>
<dbReference type="GO" id="GO:0008270">
    <property type="term" value="F:zinc ion binding"/>
    <property type="evidence" value="ECO:0007669"/>
    <property type="project" value="InterPro"/>
</dbReference>
<feature type="region of interest" description="Disordered" evidence="3">
    <location>
        <begin position="297"/>
        <end position="321"/>
    </location>
</feature>
<gene>
    <name evidence="5" type="ORF">FIBRA_03159</name>
</gene>
<reference evidence="5 6" key="1">
    <citation type="journal article" date="2012" name="Appl. Environ. Microbiol.">
        <title>Short-read sequencing for genomic analysis of the brown rot fungus Fibroporia radiculosa.</title>
        <authorList>
            <person name="Tang J.D."/>
            <person name="Perkins A.D."/>
            <person name="Sonstegard T.S."/>
            <person name="Schroeder S.G."/>
            <person name="Burgess S.C."/>
            <person name="Diehl S.V."/>
        </authorList>
    </citation>
    <scope>NUCLEOTIDE SEQUENCE [LARGE SCALE GENOMIC DNA]</scope>
    <source>
        <strain evidence="5 6">TFFH 294</strain>
    </source>
</reference>
<evidence type="ECO:0000259" key="4">
    <source>
        <dbReference type="PROSITE" id="PS50048"/>
    </source>
</evidence>
<dbReference type="GO" id="GO:0003677">
    <property type="term" value="F:DNA binding"/>
    <property type="evidence" value="ECO:0007669"/>
    <property type="project" value="InterPro"/>
</dbReference>
<dbReference type="OrthoDB" id="4456959at2759"/>
<dbReference type="InParanoid" id="J4I9G3"/>
<accession>J4I9G3</accession>
<dbReference type="EMBL" id="HE797020">
    <property type="protein sequence ID" value="CCM01111.1"/>
    <property type="molecule type" value="Genomic_DNA"/>
</dbReference>
<evidence type="ECO:0000256" key="2">
    <source>
        <dbReference type="ARBA" id="ARBA00023242"/>
    </source>
</evidence>
<evidence type="ECO:0000256" key="1">
    <source>
        <dbReference type="ARBA" id="ARBA00022723"/>
    </source>
</evidence>
<dbReference type="PANTHER" id="PTHR46910">
    <property type="entry name" value="TRANSCRIPTION FACTOR PDR1"/>
    <property type="match status" value="1"/>
</dbReference>
<dbReference type="GeneID" id="24096022"/>
<keyword evidence="1" id="KW-0479">Metal-binding</keyword>
<feature type="compositionally biased region" description="Low complexity" evidence="3">
    <location>
        <begin position="221"/>
        <end position="236"/>
    </location>
</feature>
<dbReference type="GO" id="GO:0000981">
    <property type="term" value="F:DNA-binding transcription factor activity, RNA polymerase II-specific"/>
    <property type="evidence" value="ECO:0007669"/>
    <property type="project" value="InterPro"/>
</dbReference>
<dbReference type="InterPro" id="IPR001138">
    <property type="entry name" value="Zn2Cys6_DnaBD"/>
</dbReference>
<feature type="region of interest" description="Disordered" evidence="3">
    <location>
        <begin position="192"/>
        <end position="245"/>
    </location>
</feature>
<dbReference type="PANTHER" id="PTHR46910:SF38">
    <property type="entry name" value="ZN(2)-C6 FUNGAL-TYPE DOMAIN-CONTAINING PROTEIN"/>
    <property type="match status" value="1"/>
</dbReference>
<proteinExistence type="predicted"/>
<feature type="region of interest" description="Disordered" evidence="3">
    <location>
        <begin position="152"/>
        <end position="171"/>
    </location>
</feature>
<sequence length="1037" mass="116224">MHGGLGYERSATIIDLEEHAAPDPLYSTPGPPRVADSFFPADLSRDDHRSKKRKIERACDFCRKRKTKCDGPKMLDNVCTNCLQTGRSCTYIESSKPRGPPKAYVTALEDRVEKIEALLRRLRPDTDFTTELGPPVVRDSWKADAQIAQSVAQTASTSSTNSTAAPSSSRSHILLPMTTAILSPGFAYRGPAGERAGASSVRHKSPRRYRKKSQHPVADGSTSQNEEGSSDSSLSASDHEDSSVELSLVQGMTHLTMRGLQPANVNGKQAMDGQWRFHGKSSSFKLINATRELKQRHMDEMAGASSPESLASGSNSNSTPGPGYALRRSEYWCSLPVSFLAWEISFEGADRSTTPSFLMSRFPPLDLANDLIQIYFGVHNTIYPLLHRPTFDKQWREELYKTDVWFAGVCMGLFAVASRWSHDPRVLPDDIAQSASDESPDGVWGLAGWKFVDVVLDVHRYRRSLFLPANLFEIQTLVLMAVYFRGTAAHSESWTLVSIGIRKAQDVGVHRRKVYGRKPTVEEELWKRAVWHLVSIDRVGALMAGRSCCSGEEDFDLELPLEVDDEFWEGDSTREPFRQPHGKPANVTAFVHWIKLSQICASTLRTLYALSRSKQPLGLVGPHWREETVSQLNEAMLEWIHNVPPHLRWPPPMDNNTYATQSSMLYLSYYMVQITVYRPFMPAPRVIALGDYSLKREQPDQLDDSLSSLSLCTNAAKAGARILEIVQERGLVLHTLYAHYAFLYSGVLLVNKWTQLGREYVQRHQHSHGYEDGKLSTNDGQTEEIYALLDLLKGTDSRSISEALPPNSAPVLSSIPKPHLYEEASARRSTVCSSAGRNLRLYYPSSGPVDELPDRVYHPDIPQSQLIAPTSSHSYHPSMIEYQDFPPYGDSSHLWPLHEIPSSRRSSYVQPDDYLPQVPWSAPHQPPRRQDNDIHAYNGQAPVVDYAFHRPTDYRANPPPPAATDHLHNMNVSNLDATEALPGAPTAHVKHERTDDTIPLLSYPEPVTYDHLHVYRHPPPSFAAPNPSGQWDMGEQR</sequence>